<gene>
    <name evidence="2" type="ordered locus">Os05g0140000</name>
    <name evidence="1" type="ORF">OSJNBb0111O13.8</name>
</gene>
<reference evidence="2" key="7">
    <citation type="submission" date="2012-08" db="EMBL/GenBank/DDBJ databases">
        <title>Oryza sativa nipponbare(GA3) genomic DNA, chromosome 5.</title>
        <authorList>
            <consortium name="IRGSP(International Rice Genome Sequencing Project)"/>
        </authorList>
    </citation>
    <scope>NUCLEOTIDE SEQUENCE</scope>
</reference>
<dbReference type="EMBL" id="AP008211">
    <property type="protein sequence ID" value="BAF16510.1"/>
    <property type="molecule type" value="Genomic_DNA"/>
</dbReference>
<organism evidence="1 3">
    <name type="scientific">Oryza sativa subsp. japonica</name>
    <name type="common">Rice</name>
    <dbReference type="NCBI Taxonomy" id="39947"/>
    <lineage>
        <taxon>Eukaryota</taxon>
        <taxon>Viridiplantae</taxon>
        <taxon>Streptophyta</taxon>
        <taxon>Embryophyta</taxon>
        <taxon>Tracheophyta</taxon>
        <taxon>Spermatophyta</taxon>
        <taxon>Magnoliopsida</taxon>
        <taxon>Liliopsida</taxon>
        <taxon>Poales</taxon>
        <taxon>Poaceae</taxon>
        <taxon>BOP clade</taxon>
        <taxon>Oryzoideae</taxon>
        <taxon>Oryzeae</taxon>
        <taxon>Oryzinae</taxon>
        <taxon>Oryza</taxon>
        <taxon>Oryza sativa</taxon>
    </lineage>
</organism>
<dbReference type="AlphaFoldDB" id="A0A0P0WI10"/>
<reference evidence="3" key="6">
    <citation type="journal article" date="2008" name="Nucleic Acids Res.">
        <title>The rice annotation project database (RAP-DB): 2008 update.</title>
        <authorList>
            <consortium name="The rice annotation project (RAP)"/>
        </authorList>
    </citation>
    <scope>GENOME REANNOTATION</scope>
    <source>
        <strain evidence="3">cv. Nipponbare</strain>
    </source>
</reference>
<dbReference type="Gramene" id="Os05t0140000-01">
    <property type="protein sequence ID" value="Os05t0140000-01"/>
    <property type="gene ID" value="Os05g0140000"/>
</dbReference>
<protein>
    <submittedName>
        <fullName evidence="2">Os05g0140000 protein</fullName>
    </submittedName>
</protein>
<evidence type="ECO:0000313" key="1">
    <source>
        <dbReference type="EMBL" id="AAU10774.1"/>
    </source>
</evidence>
<dbReference type="KEGG" id="dosa:Os05g0140000"/>
<reference evidence="2" key="4">
    <citation type="journal article" date="2007" name="Genome Res.">
        <title>Curated Genome Annotation of Oryza sativa ssp. japonica and Comparative Genome Analysis with Arabidopsis thaliana.</title>
        <authorList>
            <consortium name="The Rice Annotation Project (RAP)"/>
            <person name="Itoh T."/>
            <person name="Tanaka T."/>
            <person name="Barrero R.A."/>
            <person name="Yamasaki C."/>
            <person name="Fujii Y."/>
            <person name="Hilton P.B."/>
            <person name="Antonio B.A."/>
            <person name="Aono H."/>
            <person name="Apweiler R."/>
            <person name="Bruskiewich R."/>
            <person name="Bureau T."/>
            <person name="Burr F."/>
            <person name="Costa de Oliveira A."/>
            <person name="Fuks G."/>
            <person name="Habara T."/>
            <person name="Haberer G."/>
            <person name="Han B."/>
            <person name="Harada E."/>
            <person name="Hiraki A.T."/>
            <person name="Hirochika H."/>
            <person name="Hoen D."/>
            <person name="Hokari H."/>
            <person name="Hosokawa S."/>
            <person name="Hsing Y."/>
            <person name="Ikawa H."/>
            <person name="Ikeo K."/>
            <person name="Imanishi T."/>
            <person name="Ito Y."/>
            <person name="Jaiswal P."/>
            <person name="Kanno M."/>
            <person name="Kawahara Y."/>
            <person name="Kawamura T."/>
            <person name="Kawashima H."/>
            <person name="Khurana J.P."/>
            <person name="Kikuchi S."/>
            <person name="Komatsu S."/>
            <person name="Koyanagi K.O."/>
            <person name="Kubooka H."/>
            <person name="Lieberherr D."/>
            <person name="Lin Y.C."/>
            <person name="Lonsdale D."/>
            <person name="Matsumoto T."/>
            <person name="Matsuya A."/>
            <person name="McCombie W.R."/>
            <person name="Messing J."/>
            <person name="Miyao A."/>
            <person name="Mulder N."/>
            <person name="Nagamura Y."/>
            <person name="Nam J."/>
            <person name="Namiki N."/>
            <person name="Numa H."/>
            <person name="Nurimoto S."/>
            <person name="O'donovan C."/>
            <person name="Ohyanagi H."/>
            <person name="Okido T."/>
            <person name="Oota S."/>
            <person name="Osato N."/>
            <person name="Palmer L.E."/>
            <person name="Quetier F."/>
            <person name="Raghuvanshi S."/>
            <person name="Saichi N."/>
            <person name="Sakai H."/>
            <person name="Sakai Y."/>
            <person name="Sakata K."/>
            <person name="Sakurai T."/>
            <person name="Sato F."/>
            <person name="Sato Y."/>
            <person name="Schoof H."/>
            <person name="Seki M."/>
            <person name="Shibata M."/>
            <person name="Shimizu Y."/>
            <person name="Shinozaki K."/>
            <person name="Shinso Y."/>
            <person name="Singh N.K."/>
            <person name="Smith-White B."/>
            <person name="Takeda J."/>
            <person name="Tanino M."/>
            <person name="Tatusova T."/>
            <person name="Thongjuea S."/>
            <person name="Todokoro F."/>
            <person name="Tsugane M."/>
            <person name="Tyagi A.K."/>
            <person name="Vanavichit A."/>
            <person name="Wang A."/>
            <person name="Wing R.A."/>
            <person name="Yamaguchi K."/>
            <person name="Yamamoto M."/>
            <person name="Yamamoto N."/>
            <person name="Yu Y."/>
            <person name="Zhang H."/>
            <person name="Zhao Q."/>
            <person name="Higo K."/>
            <person name="Burr B."/>
            <person name="Gojobori T."/>
            <person name="Sasaki T."/>
        </authorList>
    </citation>
    <scope>NUCLEOTIDE SEQUENCE</scope>
</reference>
<name>A0A0P0WI10_ORYSJ</name>
<dbReference type="Proteomes" id="UP000000763">
    <property type="component" value="Chromosome 5"/>
</dbReference>
<sequence length="146" mass="16437">MPHKLTHQGAKKAADYCWSAGTGRPCPPFFCCQLSPNFVSCCAVLCCACVRACAPHFLPPARFYVSDLSIVLYFSCFSGKSLDHLSLWKSSPSIITVGVLGKKKWWHQMLVFQDRGHLLPFVYHGHAARYPSNFHSEIRICFSNPR</sequence>
<proteinExistence type="predicted"/>
<reference evidence="2 3" key="2">
    <citation type="journal article" date="2005" name="Nature">
        <title>The map-based sequence of the rice genome.</title>
        <authorList>
            <consortium name="International rice genome sequencing project (IRGSP)"/>
            <person name="Matsumoto T."/>
            <person name="Wu J."/>
            <person name="Kanamori H."/>
            <person name="Katayose Y."/>
            <person name="Fujisawa M."/>
            <person name="Namiki N."/>
            <person name="Mizuno H."/>
            <person name="Yamamoto K."/>
            <person name="Antonio B.A."/>
            <person name="Baba T."/>
            <person name="Sakata K."/>
            <person name="Nagamura Y."/>
            <person name="Aoki H."/>
            <person name="Arikawa K."/>
            <person name="Arita K."/>
            <person name="Bito T."/>
            <person name="Chiden Y."/>
            <person name="Fujitsuka N."/>
            <person name="Fukunaka R."/>
            <person name="Hamada M."/>
            <person name="Harada C."/>
            <person name="Hayashi A."/>
            <person name="Hijishita S."/>
            <person name="Honda M."/>
            <person name="Hosokawa S."/>
            <person name="Ichikawa Y."/>
            <person name="Idonuma A."/>
            <person name="Iijima M."/>
            <person name="Ikeda M."/>
            <person name="Ikeno M."/>
            <person name="Ito K."/>
            <person name="Ito S."/>
            <person name="Ito T."/>
            <person name="Ito Y."/>
            <person name="Ito Y."/>
            <person name="Iwabuchi A."/>
            <person name="Kamiya K."/>
            <person name="Karasawa W."/>
            <person name="Kurita K."/>
            <person name="Katagiri S."/>
            <person name="Kikuta A."/>
            <person name="Kobayashi H."/>
            <person name="Kobayashi N."/>
            <person name="Machita K."/>
            <person name="Maehara T."/>
            <person name="Masukawa M."/>
            <person name="Mizubayashi T."/>
            <person name="Mukai Y."/>
            <person name="Nagasaki H."/>
            <person name="Nagata Y."/>
            <person name="Naito S."/>
            <person name="Nakashima M."/>
            <person name="Nakama Y."/>
            <person name="Nakamichi Y."/>
            <person name="Nakamura M."/>
            <person name="Meguro A."/>
            <person name="Negishi M."/>
            <person name="Ohta I."/>
            <person name="Ohta T."/>
            <person name="Okamoto M."/>
            <person name="Ono N."/>
            <person name="Saji S."/>
            <person name="Sakaguchi M."/>
            <person name="Sakai K."/>
            <person name="Shibata M."/>
            <person name="Shimokawa T."/>
            <person name="Song J."/>
            <person name="Takazaki Y."/>
            <person name="Terasawa K."/>
            <person name="Tsugane M."/>
            <person name="Tsuji K."/>
            <person name="Ueda S."/>
            <person name="Waki K."/>
            <person name="Yamagata H."/>
            <person name="Yamamoto M."/>
            <person name="Yamamoto S."/>
            <person name="Yamane H."/>
            <person name="Yoshiki S."/>
            <person name="Yoshihara R."/>
            <person name="Yukawa K."/>
            <person name="Zhong H."/>
            <person name="Yano M."/>
            <person name="Yuan Q."/>
            <person name="Ouyang S."/>
            <person name="Liu J."/>
            <person name="Jones K.M."/>
            <person name="Gansberger K."/>
            <person name="Moffat K."/>
            <person name="Hill J."/>
            <person name="Bera J."/>
            <person name="Fadrosh D."/>
            <person name="Jin S."/>
            <person name="Johri S."/>
            <person name="Kim M."/>
            <person name="Overton L."/>
            <person name="Reardon M."/>
            <person name="Tsitrin T."/>
            <person name="Vuong H."/>
            <person name="Weaver B."/>
            <person name="Ciecko A."/>
            <person name="Tallon L."/>
            <person name="Jackson J."/>
            <person name="Pai G."/>
            <person name="Aken S.V."/>
            <person name="Utterback T."/>
            <person name="Reidmuller S."/>
            <person name="Feldblyum T."/>
            <person name="Hsiao J."/>
            <person name="Zismann V."/>
            <person name="Iobst S."/>
            <person name="de Vazeille A.R."/>
            <person name="Buell C.R."/>
            <person name="Ying K."/>
            <person name="Li Y."/>
            <person name="Lu T."/>
            <person name="Huang Y."/>
            <person name="Zhao Q."/>
            <person name="Feng Q."/>
            <person name="Zhang L."/>
            <person name="Zhu J."/>
            <person name="Weng Q."/>
            <person name="Mu J."/>
            <person name="Lu Y."/>
            <person name="Fan D."/>
            <person name="Liu Y."/>
            <person name="Guan J."/>
            <person name="Zhang Y."/>
            <person name="Yu S."/>
            <person name="Liu X."/>
            <person name="Zhang Y."/>
            <person name="Hong G."/>
            <person name="Han B."/>
            <person name="Choisne N."/>
            <person name="Demange N."/>
            <person name="Orjeda G."/>
            <person name="Samain S."/>
            <person name="Cattolico L."/>
            <person name="Pelletier E."/>
            <person name="Couloux A."/>
            <person name="Segurens B."/>
            <person name="Wincker P."/>
            <person name="D'Hont A."/>
            <person name="Scarpelli C."/>
            <person name="Weissenbach J."/>
            <person name="Salanoubat M."/>
            <person name="Quetier F."/>
            <person name="Yu Y."/>
            <person name="Kim H.R."/>
            <person name="Rambo T."/>
            <person name="Currie J."/>
            <person name="Collura K."/>
            <person name="Luo M."/>
            <person name="Yang T."/>
            <person name="Ammiraju J.S.S."/>
            <person name="Engler F."/>
            <person name="Soderlund C."/>
            <person name="Wing R.A."/>
            <person name="Palmer L.E."/>
            <person name="de la Bastide M."/>
            <person name="Spiegel L."/>
            <person name="Nascimento L."/>
            <person name="Zutavern T."/>
            <person name="O'Shaughnessy A."/>
            <person name="Dike S."/>
            <person name="Dedhia N."/>
            <person name="Preston R."/>
            <person name="Balija V."/>
            <person name="McCombie W.R."/>
            <person name="Chow T."/>
            <person name="Chen H."/>
            <person name="Chung M."/>
            <person name="Chen C."/>
            <person name="Shaw J."/>
            <person name="Wu H."/>
            <person name="Hsiao K."/>
            <person name="Chao Y."/>
            <person name="Chu M."/>
            <person name="Cheng C."/>
            <person name="Hour A."/>
            <person name="Lee P."/>
            <person name="Lin S."/>
            <person name="Lin Y."/>
            <person name="Liou J."/>
            <person name="Liu S."/>
            <person name="Hsing Y."/>
            <person name="Raghuvanshi S."/>
            <person name="Mohanty A."/>
            <person name="Bharti A.K."/>
            <person name="Gaur A."/>
            <person name="Gupta V."/>
            <person name="Kumar D."/>
            <person name="Ravi V."/>
            <person name="Vij S."/>
            <person name="Kapur A."/>
            <person name="Khurana P."/>
            <person name="Khurana P."/>
            <person name="Khurana J.P."/>
            <person name="Tyagi A.K."/>
            <person name="Gaikwad K."/>
            <person name="Singh A."/>
            <person name="Dalal V."/>
            <person name="Srivastava S."/>
            <person name="Dixit A."/>
            <person name="Pal A.K."/>
            <person name="Ghazi I.A."/>
            <person name="Yadav M."/>
            <person name="Pandit A."/>
            <person name="Bhargava A."/>
            <person name="Sureshbabu K."/>
            <person name="Batra K."/>
            <person name="Sharma T.R."/>
            <person name="Mohapatra T."/>
            <person name="Singh N.K."/>
            <person name="Messing J."/>
            <person name="Nelson A.B."/>
            <person name="Fuks G."/>
            <person name="Kavchok S."/>
            <person name="Keizer G."/>
            <person name="Linton E."/>
            <person name="Llaca V."/>
            <person name="Song R."/>
            <person name="Tanyolac B."/>
            <person name="Young S."/>
            <person name="Ho-Il K."/>
            <person name="Hahn J.H."/>
            <person name="Sangsakoo G."/>
            <person name="Vanavichit A."/>
            <person name="de Mattos Luiz.A.T."/>
            <person name="Zimmer P.D."/>
            <person name="Malone G."/>
            <person name="Dellagostin O."/>
            <person name="de Oliveira A.C."/>
            <person name="Bevan M."/>
            <person name="Bancroft I."/>
            <person name="Minx P."/>
            <person name="Cordum H."/>
            <person name="Wilson R."/>
            <person name="Cheng Z."/>
            <person name="Jin W."/>
            <person name="Jiang J."/>
            <person name="Leong S.A."/>
            <person name="Iwama H."/>
            <person name="Gojobori T."/>
            <person name="Itoh T."/>
            <person name="Niimura Y."/>
            <person name="Fujii Y."/>
            <person name="Habara T."/>
            <person name="Sakai H."/>
            <person name="Sato Y."/>
            <person name="Wilson G."/>
            <person name="Kumar K."/>
            <person name="McCouch S."/>
            <person name="Juretic N."/>
            <person name="Hoen D."/>
            <person name="Wright S."/>
            <person name="Bruskiewich R."/>
            <person name="Bureau T."/>
            <person name="Miyao A."/>
            <person name="Hirochika H."/>
            <person name="Nishikawa T."/>
            <person name="Kadowaki K."/>
            <person name="Sugiura M."/>
            <person name="Burr B."/>
            <person name="Sasaki T."/>
        </authorList>
    </citation>
    <scope>NUCLEOTIDE SEQUENCE [LARGE SCALE GENOMIC DNA]</scope>
    <source>
        <strain evidence="3">cv. Nipponbare</strain>
    </source>
</reference>
<reference evidence="2" key="3">
    <citation type="journal article" date="2006" name="Nucleic Acids Res.">
        <title>The Rice Annotation Project Database (RAP-DB): hub for Oryza sativa ssp. japonica genome information.</title>
        <authorList>
            <person name="Ohyanagi H."/>
            <person name="Tanaka T."/>
            <person name="Sakai H."/>
            <person name="Shigemoto Y."/>
            <person name="Yamaguchi K."/>
            <person name="Habara T."/>
            <person name="Fujii Y."/>
            <person name="Antonio B.A."/>
            <person name="Nagamura Y."/>
            <person name="Imanishi T."/>
            <person name="Ikeo K."/>
            <person name="Itoh T."/>
            <person name="Gojobori T."/>
            <person name="Sasaki T."/>
        </authorList>
    </citation>
    <scope>NUCLEOTIDE SEQUENCE</scope>
</reference>
<reference evidence="1" key="1">
    <citation type="submission" date="2004-09" db="EMBL/GenBank/DDBJ databases">
        <title>Oryza sativa BAC OSJNBb0111O13 genomic sequence.</title>
        <authorList>
            <person name="Chow T.-Y."/>
            <person name="Hsing Y.-I.C."/>
            <person name="Chen C.-S."/>
            <person name="Chen H.-H."/>
            <person name="Liu S.-M."/>
            <person name="Chao Y.-T."/>
            <person name="Chang S.-J."/>
            <person name="Chen H.-C."/>
            <person name="Chen S.-K."/>
            <person name="Chen T.-R."/>
            <person name="Chen Y.-L."/>
            <person name="Cheng C.-H."/>
            <person name="Chung C.-I."/>
            <person name="Han S.-Y."/>
            <person name="Hsiao S.-H."/>
            <person name="Hsiung J.-N."/>
            <person name="Hsu C.-H."/>
            <person name="Huang J.-J."/>
            <person name="Kau P.-I."/>
            <person name="Lee M.-C."/>
            <person name="Leu H.-L."/>
            <person name="Li Y.-F."/>
            <person name="Lin S.-J."/>
            <person name="Lin Y.-C."/>
            <person name="Wu S.-W."/>
            <person name="Yu C.-Y."/>
            <person name="Yu S.-W."/>
            <person name="Wu H.-P."/>
            <person name="Shaw J.-F."/>
        </authorList>
    </citation>
    <scope>NUCLEOTIDE SEQUENCE</scope>
</reference>
<evidence type="ECO:0000313" key="3">
    <source>
        <dbReference type="Proteomes" id="UP000000763"/>
    </source>
</evidence>
<reference evidence="2" key="8">
    <citation type="submission" date="2012-08" db="EMBL/GenBank/DDBJ databases">
        <title>The Second Rice Annotation Project Meeting (RAP2).</title>
        <authorList>
            <consortium name="The Rice Annotation Project (RAP)"/>
        </authorList>
    </citation>
    <scope>NUCLEOTIDE SEQUENCE</scope>
</reference>
<accession>A0A0P0WI10</accession>
<evidence type="ECO:0000313" key="2">
    <source>
        <dbReference type="EMBL" id="BAF16510.1"/>
    </source>
</evidence>
<dbReference type="EMBL" id="AC137621">
    <property type="protein sequence ID" value="AAU10774.1"/>
    <property type="molecule type" value="Genomic_DNA"/>
</dbReference>
<reference evidence="2" key="5">
    <citation type="journal article" date="2008" name="Nucleic Acids Res.">
        <title>The Rice Annotation Project Database (RAP-DB): 2008 update.</title>
        <authorList>
            <consortium name="The Rice Annotation Project (RAP)"/>
            <person name="Tanaka T."/>
            <person name="Antonio B.A."/>
            <person name="Kikuchi S."/>
            <person name="Matsumoto T."/>
            <person name="Nagamura Y."/>
            <person name="Numa H."/>
            <person name="Sakai H."/>
            <person name="Wu J."/>
            <person name="Itoh T."/>
            <person name="Sasaki T."/>
            <person name="Aono R."/>
            <person name="Fujii Y."/>
            <person name="Habara T."/>
            <person name="Harada E."/>
            <person name="Kanno M."/>
            <person name="Kawahara Y."/>
            <person name="Kawashima H."/>
            <person name="Kubooka H."/>
            <person name="Matsuya A."/>
            <person name="Nakaoka H."/>
            <person name="Saichi N."/>
            <person name="Sanbonmatsu R."/>
            <person name="Sato Y."/>
            <person name="Shinso Y."/>
            <person name="Suzuki M."/>
            <person name="Takeda J."/>
            <person name="Tanino M."/>
            <person name="Todokoro F."/>
            <person name="Yamaguchi K."/>
            <person name="Yamamoto N."/>
            <person name="Yamasaki C."/>
            <person name="Imanishi T."/>
            <person name="Okido T."/>
            <person name="Tada M."/>
            <person name="Ikeo K."/>
            <person name="Tateno Y."/>
            <person name="Gojobori T."/>
            <person name="Lin Y.C."/>
            <person name="Wei F.J."/>
            <person name="Hsing Y.I."/>
            <person name="Zhao Q."/>
            <person name="Han B."/>
            <person name="Kramer M.R."/>
            <person name="McCombie R.W."/>
            <person name="Lonsdale D."/>
            <person name="O'Donovan C.C."/>
            <person name="Whitfield E.J."/>
            <person name="Apweiler R."/>
            <person name="Koyanagi K.O."/>
            <person name="Khurana J.P."/>
            <person name="Raghuvanshi S."/>
            <person name="Singh N.K."/>
            <person name="Tyagi A.K."/>
            <person name="Haberer G."/>
            <person name="Fujisawa M."/>
            <person name="Hosokawa S."/>
            <person name="Ito Y."/>
            <person name="Ikawa H."/>
            <person name="Shibata M."/>
            <person name="Yamamoto M."/>
            <person name="Bruskiewich R.M."/>
            <person name="Hoen D.R."/>
            <person name="Bureau TE."/>
            <person name="Namiki N."/>
            <person name="Ohyanagi H."/>
            <person name="Sakai Y."/>
            <person name="Nobushima S."/>
            <person name="Sakata K."/>
            <person name="Barrero R.A."/>
            <person name="Sato Y."/>
            <person name="Souvorov A."/>
            <person name="Smith-White B."/>
            <person name="Tatusova T."/>
            <person name="An S."/>
            <person name="An G."/>
            <person name="OOta S."/>
            <person name="Fuks G."/>
            <person name="Messing J."/>
            <person name="Christie K.R."/>
            <person name="Lieberherr D."/>
            <person name="Kim H."/>
            <person name="Zuccolo A."/>
            <person name="Wing R.A."/>
            <person name="Nobuta K."/>
            <person name="Green P.J."/>
            <person name="Lu C."/>
            <person name="Meyers BC."/>
            <person name="Chaparro C."/>
            <person name="Piegu B."/>
            <person name="Panaud O."/>
            <person name="Echeverria M."/>
        </authorList>
    </citation>
    <scope>NUCLEOTIDE SEQUENCE</scope>
</reference>